<dbReference type="GO" id="GO:0046677">
    <property type="term" value="P:response to antibiotic"/>
    <property type="evidence" value="ECO:0007669"/>
    <property type="project" value="InterPro"/>
</dbReference>
<reference evidence="9 10" key="2">
    <citation type="submission" date="2019-09" db="EMBL/GenBank/DDBJ databases">
        <authorList>
            <person name="Jin C."/>
        </authorList>
    </citation>
    <scope>NUCLEOTIDE SEQUENCE [LARGE SCALE GENOMIC DNA]</scope>
    <source>
        <strain evidence="9 10">AN110305</strain>
    </source>
</reference>
<evidence type="ECO:0000313" key="9">
    <source>
        <dbReference type="EMBL" id="KAA2258530.1"/>
    </source>
</evidence>
<comment type="subcellular location">
    <subcellularLocation>
        <location evidence="1">Membrane</location>
    </subcellularLocation>
</comment>
<dbReference type="InterPro" id="IPR007887">
    <property type="entry name" value="MecA_N"/>
</dbReference>
<protein>
    <submittedName>
        <fullName evidence="9">Penicillin-binding protein</fullName>
    </submittedName>
</protein>
<dbReference type="GO" id="GO:0005886">
    <property type="term" value="C:plasma membrane"/>
    <property type="evidence" value="ECO:0007669"/>
    <property type="project" value="TreeGrafter"/>
</dbReference>
<feature type="region of interest" description="Disordered" evidence="4">
    <location>
        <begin position="1"/>
        <end position="31"/>
    </location>
</feature>
<dbReference type="SUPFAM" id="SSF56601">
    <property type="entry name" value="beta-lactamase/transpeptidase-like"/>
    <property type="match status" value="1"/>
</dbReference>
<feature type="domain" description="Penicillin-binding protein dimerisation" evidence="7">
    <location>
        <begin position="213"/>
        <end position="324"/>
    </location>
</feature>
<feature type="compositionally biased region" description="Low complexity" evidence="4">
    <location>
        <begin position="1"/>
        <end position="29"/>
    </location>
</feature>
<dbReference type="Pfam" id="PF03717">
    <property type="entry name" value="PBP_dimer"/>
    <property type="match status" value="1"/>
</dbReference>
<comment type="caution">
    <text evidence="9">The sequence shown here is derived from an EMBL/GenBank/DDBJ whole genome shotgun (WGS) entry which is preliminary data.</text>
</comment>
<dbReference type="GO" id="GO:0071555">
    <property type="term" value="P:cell wall organization"/>
    <property type="evidence" value="ECO:0007669"/>
    <property type="project" value="TreeGrafter"/>
</dbReference>
<evidence type="ECO:0000256" key="3">
    <source>
        <dbReference type="ARBA" id="ARBA00023136"/>
    </source>
</evidence>
<gene>
    <name evidence="9" type="ORF">F0L68_21965</name>
</gene>
<evidence type="ECO:0000259" key="7">
    <source>
        <dbReference type="Pfam" id="PF03717"/>
    </source>
</evidence>
<reference evidence="9 10" key="1">
    <citation type="submission" date="2019-09" db="EMBL/GenBank/DDBJ databases">
        <title>Goodfellowia gen. nov., a new genus of the Pseudonocardineae related to Actinoalloteichus, containing Goodfellowia coeruleoviolacea gen. nov., comb. nov. gen. nov., comb. nov.</title>
        <authorList>
            <person name="Labeda D."/>
        </authorList>
    </citation>
    <scope>NUCLEOTIDE SEQUENCE [LARGE SCALE GENOMIC DNA]</scope>
    <source>
        <strain evidence="9 10">AN110305</strain>
    </source>
</reference>
<evidence type="ECO:0000256" key="5">
    <source>
        <dbReference type="SAM" id="Phobius"/>
    </source>
</evidence>
<dbReference type="Proteomes" id="UP000323454">
    <property type="component" value="Unassembled WGS sequence"/>
</dbReference>
<dbReference type="PANTHER" id="PTHR30627:SF24">
    <property type="entry name" value="PENICILLIN-BINDING PROTEIN 4B"/>
    <property type="match status" value="1"/>
</dbReference>
<dbReference type="OrthoDB" id="5241017at2"/>
<keyword evidence="5" id="KW-0812">Transmembrane</keyword>
<dbReference type="Gene3D" id="3.90.1310.10">
    <property type="entry name" value="Penicillin-binding protein 2a (Domain 2)"/>
    <property type="match status" value="1"/>
</dbReference>
<organism evidence="9 10">
    <name type="scientific">Solihabitans fulvus</name>
    <dbReference type="NCBI Taxonomy" id="1892852"/>
    <lineage>
        <taxon>Bacteria</taxon>
        <taxon>Bacillati</taxon>
        <taxon>Actinomycetota</taxon>
        <taxon>Actinomycetes</taxon>
        <taxon>Pseudonocardiales</taxon>
        <taxon>Pseudonocardiaceae</taxon>
        <taxon>Solihabitans</taxon>
    </lineage>
</organism>
<evidence type="ECO:0000259" key="6">
    <source>
        <dbReference type="Pfam" id="PF00905"/>
    </source>
</evidence>
<dbReference type="PANTHER" id="PTHR30627">
    <property type="entry name" value="PEPTIDOGLYCAN D,D-TRANSPEPTIDASE"/>
    <property type="match status" value="1"/>
</dbReference>
<dbReference type="SUPFAM" id="SSF56519">
    <property type="entry name" value="Penicillin binding protein dimerisation domain"/>
    <property type="match status" value="1"/>
</dbReference>
<proteinExistence type="inferred from homology"/>
<dbReference type="InterPro" id="IPR012338">
    <property type="entry name" value="Beta-lactam/transpept-like"/>
</dbReference>
<feature type="domain" description="Penicillin-binding protein transpeptidase" evidence="6">
    <location>
        <begin position="386"/>
        <end position="643"/>
    </location>
</feature>
<dbReference type="InterPro" id="IPR036138">
    <property type="entry name" value="PBP_dimer_sf"/>
</dbReference>
<dbReference type="GO" id="GO:0071972">
    <property type="term" value="F:peptidoglycan L,D-transpeptidase activity"/>
    <property type="evidence" value="ECO:0007669"/>
    <property type="project" value="TreeGrafter"/>
</dbReference>
<dbReference type="Pfam" id="PF00905">
    <property type="entry name" value="Transpeptidase"/>
    <property type="match status" value="1"/>
</dbReference>
<evidence type="ECO:0000259" key="8">
    <source>
        <dbReference type="Pfam" id="PF05223"/>
    </source>
</evidence>
<dbReference type="InterPro" id="IPR001460">
    <property type="entry name" value="PCN-bd_Tpept"/>
</dbReference>
<evidence type="ECO:0000256" key="4">
    <source>
        <dbReference type="SAM" id="MobiDB-lite"/>
    </source>
</evidence>
<accession>A0A5B2X5N0</accession>
<dbReference type="InterPro" id="IPR005311">
    <property type="entry name" value="PBP_dimer"/>
</dbReference>
<feature type="domain" description="NTF2-like N-terminal transpeptidase" evidence="8">
    <location>
        <begin position="89"/>
        <end position="199"/>
    </location>
</feature>
<comment type="similarity">
    <text evidence="2">Belongs to the transpeptidase family.</text>
</comment>
<evidence type="ECO:0000313" key="10">
    <source>
        <dbReference type="Proteomes" id="UP000323454"/>
    </source>
</evidence>
<sequence>MSTATTRWPARPTTGSASPRSASTRPSCSDPVPDVAKCVLRDTAVGAHGHTAVVRQQVDRRRLLPGALLALLLVLPVAGCGLFQSKPSAEDVTKDFLGKLASGDTQATAGLTDDANSAKALLDSVRGALKPAGMTTTVDQVRDASGDSKSAEASVTLNWDLGHKRIWTYQSKVELRKDSDDWKVHWAPTVVHPKLAAQQTIALRETPADLAPVLDRDGAPLLSPEKVISVTVDPKTAGDLTAASTALAAALVRFDNTITPQSITDAIAKAPTAPYTVVSLRDSDYQQVKAAIYDLPGVSFPTQTRLLAPDKNFGSQILPAIRKSVDDQIAGLAGWRVVSVNATGGEVNTLFTKAPEPAQAVHTTLGKGIQIAAQEAVGPVPQAAVLVAMQPSTGEVLAVAQNAPADAQGPIALSGNFPPGSTFKIVTAAAGMASGTAPADSPQPCPGKTVIDGKRVVPNDHEFDKGTIPLHSAFAFSCNTTFAQVAAALPADALTTTARQLGLGVDFELPAITTVTGSVPPATDIVERAEDGFGQGKVVASPFGMALVASSVAKGSMPTPTLLRGVQTKVKDAPSQPLAPEVLTPLRDMMREVVTSGTAGQLKDIADVRGKTGTAQFGDGVNSHGWFVGYRGDLAFAVLILGANSSVPAVDVTGKFLRALG</sequence>
<keyword evidence="10" id="KW-1185">Reference proteome</keyword>
<keyword evidence="3 5" id="KW-0472">Membrane</keyword>
<dbReference type="EMBL" id="VUOB01000041">
    <property type="protein sequence ID" value="KAA2258530.1"/>
    <property type="molecule type" value="Genomic_DNA"/>
</dbReference>
<dbReference type="InterPro" id="IPR050515">
    <property type="entry name" value="Beta-lactam/transpept"/>
</dbReference>
<evidence type="ECO:0000256" key="2">
    <source>
        <dbReference type="ARBA" id="ARBA00007171"/>
    </source>
</evidence>
<dbReference type="GO" id="GO:0008658">
    <property type="term" value="F:penicillin binding"/>
    <property type="evidence" value="ECO:0007669"/>
    <property type="project" value="InterPro"/>
</dbReference>
<feature type="transmembrane region" description="Helical" evidence="5">
    <location>
        <begin position="63"/>
        <end position="84"/>
    </location>
</feature>
<dbReference type="Gene3D" id="3.40.710.10">
    <property type="entry name" value="DD-peptidase/beta-lactamase superfamily"/>
    <property type="match status" value="1"/>
</dbReference>
<name>A0A5B2X5N0_9PSEU</name>
<keyword evidence="5" id="KW-1133">Transmembrane helix</keyword>
<dbReference type="Pfam" id="PF05223">
    <property type="entry name" value="MecA_N"/>
    <property type="match status" value="1"/>
</dbReference>
<evidence type="ECO:0000256" key="1">
    <source>
        <dbReference type="ARBA" id="ARBA00004370"/>
    </source>
</evidence>
<dbReference type="AlphaFoldDB" id="A0A5B2X5N0"/>